<accession>A0A2T0UMZ3</accession>
<keyword evidence="2" id="KW-1185">Reference proteome</keyword>
<gene>
    <name evidence="1" type="ORF">BCF74_1103</name>
</gene>
<reference evidence="1 2" key="1">
    <citation type="submission" date="2018-03" db="EMBL/GenBank/DDBJ databases">
        <title>Genomic Encyclopedia of Archaeal and Bacterial Type Strains, Phase II (KMG-II): from individual species to whole genera.</title>
        <authorList>
            <person name="Goeker M."/>
        </authorList>
    </citation>
    <scope>NUCLEOTIDE SEQUENCE [LARGE SCALE GENOMIC DNA]</scope>
    <source>
        <strain evidence="1 2">ATCC BAA-1496</strain>
    </source>
</reference>
<dbReference type="PROSITE" id="PS51257">
    <property type="entry name" value="PROKAR_LIPOPROTEIN"/>
    <property type="match status" value="1"/>
</dbReference>
<dbReference type="OrthoDB" id="3806982at2"/>
<dbReference type="SUPFAM" id="SSF48208">
    <property type="entry name" value="Six-hairpin glycosidases"/>
    <property type="match status" value="1"/>
</dbReference>
<organism evidence="1 2">
    <name type="scientific">Knoellia remsis</name>
    <dbReference type="NCBI Taxonomy" id="407159"/>
    <lineage>
        <taxon>Bacteria</taxon>
        <taxon>Bacillati</taxon>
        <taxon>Actinomycetota</taxon>
        <taxon>Actinomycetes</taxon>
        <taxon>Micrococcales</taxon>
        <taxon>Intrasporangiaceae</taxon>
        <taxon>Knoellia</taxon>
    </lineage>
</organism>
<proteinExistence type="predicted"/>
<dbReference type="InterPro" id="IPR008928">
    <property type="entry name" value="6-hairpin_glycosidase_sf"/>
</dbReference>
<dbReference type="InterPro" id="IPR012341">
    <property type="entry name" value="6hp_glycosidase-like_sf"/>
</dbReference>
<evidence type="ECO:0000313" key="1">
    <source>
        <dbReference type="EMBL" id="PRY59266.1"/>
    </source>
</evidence>
<dbReference type="GO" id="GO:0005975">
    <property type="term" value="P:carbohydrate metabolic process"/>
    <property type="evidence" value="ECO:0007669"/>
    <property type="project" value="InterPro"/>
</dbReference>
<dbReference type="Gene3D" id="1.50.10.10">
    <property type="match status" value="1"/>
</dbReference>
<evidence type="ECO:0008006" key="3">
    <source>
        <dbReference type="Google" id="ProtNLM"/>
    </source>
</evidence>
<dbReference type="EMBL" id="PVTI01000010">
    <property type="protein sequence ID" value="PRY59266.1"/>
    <property type="molecule type" value="Genomic_DNA"/>
</dbReference>
<evidence type="ECO:0000313" key="2">
    <source>
        <dbReference type="Proteomes" id="UP000237822"/>
    </source>
</evidence>
<protein>
    <recommendedName>
        <fullName evidence="3">Lipoprotein</fullName>
    </recommendedName>
</protein>
<dbReference type="RefSeq" id="WP_146132896.1">
    <property type="nucleotide sequence ID" value="NZ_PVTI01000010.1"/>
</dbReference>
<dbReference type="AlphaFoldDB" id="A0A2T0UMZ3"/>
<name>A0A2T0UMZ3_9MICO</name>
<comment type="caution">
    <text evidence="1">The sequence shown here is derived from an EMBL/GenBank/DDBJ whole genome shotgun (WGS) entry which is preliminary data.</text>
</comment>
<sequence>MRGAGRATAAVLCCALLAACGSRPDEQRIWAEPQLATAPGYRVADGEPRDPELLRAARDWVDSGTVPGEGTEWEPMSRVALLDLNQAMSGMSRGLAPVAGPAAGWDYFWPRDGAFVAVALDRTGHTREASFIVDFMARLPFDKKRGFDARYEPNGTPVVDRPRGPQSDGCGWVLWAVGSLSSASLPPSTAGLRSKCLRNLLDLTWSGWQLPPPSPDYWEVAVPETTLGTVAPMIAGLRATADAADAPPAEAWAAGQAAKRLERQVFSSMGPSLQALPR</sequence>
<dbReference type="Proteomes" id="UP000237822">
    <property type="component" value="Unassembled WGS sequence"/>
</dbReference>